<name>A0ABQ7V1I7_SOLTU</name>
<evidence type="ECO:0000313" key="2">
    <source>
        <dbReference type="Proteomes" id="UP000826656"/>
    </source>
</evidence>
<evidence type="ECO:0000313" key="1">
    <source>
        <dbReference type="EMBL" id="KAH0757939.1"/>
    </source>
</evidence>
<dbReference type="Proteomes" id="UP000826656">
    <property type="component" value="Unassembled WGS sequence"/>
</dbReference>
<gene>
    <name evidence="1" type="ORF">KY290_021432</name>
</gene>
<dbReference type="EMBL" id="JAIVGD010000015">
    <property type="protein sequence ID" value="KAH0757939.1"/>
    <property type="molecule type" value="Genomic_DNA"/>
</dbReference>
<protein>
    <submittedName>
        <fullName evidence="1">Uncharacterized protein</fullName>
    </submittedName>
</protein>
<accession>A0ABQ7V1I7</accession>
<sequence>MTEALSLVGVIWWRCWIEGAGRSKNGLVPRASSSLVCSISSDLELILGCCSPVVFSGGFGFKFTDGALVFCWFLELEDWLKPKTPVKKRRRKRERGRGRGLVASWVCFAPIHRSLKLLARAPGCSEQGKSRRSLAISPVGPWWFAGEAVVSGLVHWKKNRKMGEM</sequence>
<reference evidence="1 2" key="1">
    <citation type="journal article" date="2021" name="bioRxiv">
        <title>Chromosome-scale and haplotype-resolved genome assembly of a tetraploid potato cultivar.</title>
        <authorList>
            <person name="Sun H."/>
            <person name="Jiao W.-B."/>
            <person name="Krause K."/>
            <person name="Campoy J.A."/>
            <person name="Goel M."/>
            <person name="Folz-Donahue K."/>
            <person name="Kukat C."/>
            <person name="Huettel B."/>
            <person name="Schneeberger K."/>
        </authorList>
    </citation>
    <scope>NUCLEOTIDE SEQUENCE [LARGE SCALE GENOMIC DNA]</scope>
    <source>
        <strain evidence="1">SolTubOtavaFocal</strain>
        <tissue evidence="1">Leaves</tissue>
    </source>
</reference>
<proteinExistence type="predicted"/>
<keyword evidence="2" id="KW-1185">Reference proteome</keyword>
<organism evidence="1 2">
    <name type="scientific">Solanum tuberosum</name>
    <name type="common">Potato</name>
    <dbReference type="NCBI Taxonomy" id="4113"/>
    <lineage>
        <taxon>Eukaryota</taxon>
        <taxon>Viridiplantae</taxon>
        <taxon>Streptophyta</taxon>
        <taxon>Embryophyta</taxon>
        <taxon>Tracheophyta</taxon>
        <taxon>Spermatophyta</taxon>
        <taxon>Magnoliopsida</taxon>
        <taxon>eudicotyledons</taxon>
        <taxon>Gunneridae</taxon>
        <taxon>Pentapetalae</taxon>
        <taxon>asterids</taxon>
        <taxon>lamiids</taxon>
        <taxon>Solanales</taxon>
        <taxon>Solanaceae</taxon>
        <taxon>Solanoideae</taxon>
        <taxon>Solaneae</taxon>
        <taxon>Solanum</taxon>
    </lineage>
</organism>
<comment type="caution">
    <text evidence="1">The sequence shown here is derived from an EMBL/GenBank/DDBJ whole genome shotgun (WGS) entry which is preliminary data.</text>
</comment>